<dbReference type="Pfam" id="PF00486">
    <property type="entry name" value="Trans_reg_C"/>
    <property type="match status" value="1"/>
</dbReference>
<dbReference type="Gene3D" id="6.10.250.690">
    <property type="match status" value="1"/>
</dbReference>
<name>A0A1S8LZW6_9CLOT</name>
<dbReference type="GO" id="GO:0005829">
    <property type="term" value="C:cytosol"/>
    <property type="evidence" value="ECO:0007669"/>
    <property type="project" value="TreeGrafter"/>
</dbReference>
<keyword evidence="7" id="KW-1185">Reference proteome</keyword>
<comment type="function">
    <text evidence="5">May play the central regulatory role in sporulation. It may be an element of the effector pathway responsible for the activation of sporulation genes in response to nutritional stress. Spo0A may act in concert with spo0H (a sigma factor) to control the expression of some genes that are critical to the sporulation process.</text>
</comment>
<evidence type="ECO:0000256" key="3">
    <source>
        <dbReference type="ARBA" id="ARBA00023125"/>
    </source>
</evidence>
<gene>
    <name evidence="6" type="primary">regX3_2</name>
    <name evidence="6" type="ORF">CROST_007960</name>
</gene>
<dbReference type="SMART" id="SM00448">
    <property type="entry name" value="REC"/>
    <property type="match status" value="1"/>
</dbReference>
<dbReference type="InterPro" id="IPR039420">
    <property type="entry name" value="WalR-like"/>
</dbReference>
<keyword evidence="2" id="KW-0805">Transcription regulation</keyword>
<evidence type="ECO:0000313" key="6">
    <source>
        <dbReference type="EMBL" id="URZ10088.1"/>
    </source>
</evidence>
<evidence type="ECO:0000256" key="5">
    <source>
        <dbReference type="ARBA" id="ARBA00024867"/>
    </source>
</evidence>
<dbReference type="KEGG" id="crw:CROST_007960"/>
<evidence type="ECO:0000313" key="7">
    <source>
        <dbReference type="Proteomes" id="UP000190951"/>
    </source>
</evidence>
<dbReference type="GO" id="GO:0006355">
    <property type="term" value="P:regulation of DNA-templated transcription"/>
    <property type="evidence" value="ECO:0007669"/>
    <property type="project" value="InterPro"/>
</dbReference>
<dbReference type="SMART" id="SM00862">
    <property type="entry name" value="Trans_reg_C"/>
    <property type="match status" value="1"/>
</dbReference>
<dbReference type="GO" id="GO:0000156">
    <property type="term" value="F:phosphorelay response regulator activity"/>
    <property type="evidence" value="ECO:0007669"/>
    <property type="project" value="TreeGrafter"/>
</dbReference>
<dbReference type="InterPro" id="IPR036388">
    <property type="entry name" value="WH-like_DNA-bd_sf"/>
</dbReference>
<dbReference type="GO" id="GO:0000976">
    <property type="term" value="F:transcription cis-regulatory region binding"/>
    <property type="evidence" value="ECO:0007669"/>
    <property type="project" value="TreeGrafter"/>
</dbReference>
<dbReference type="InterPro" id="IPR001867">
    <property type="entry name" value="OmpR/PhoB-type_DNA-bd"/>
</dbReference>
<evidence type="ECO:0000256" key="4">
    <source>
        <dbReference type="ARBA" id="ARBA00023163"/>
    </source>
</evidence>
<dbReference type="SUPFAM" id="SSF52172">
    <property type="entry name" value="CheY-like"/>
    <property type="match status" value="1"/>
</dbReference>
<dbReference type="PROSITE" id="PS50110">
    <property type="entry name" value="RESPONSE_REGULATORY"/>
    <property type="match status" value="1"/>
</dbReference>
<dbReference type="CDD" id="cd17574">
    <property type="entry name" value="REC_OmpR"/>
    <property type="match status" value="1"/>
</dbReference>
<dbReference type="PANTHER" id="PTHR48111">
    <property type="entry name" value="REGULATOR OF RPOS"/>
    <property type="match status" value="1"/>
</dbReference>
<keyword evidence="3" id="KW-0238">DNA-binding</keyword>
<dbReference type="PROSITE" id="PS51755">
    <property type="entry name" value="OMPR_PHOB"/>
    <property type="match status" value="1"/>
</dbReference>
<dbReference type="EMBL" id="CP096983">
    <property type="protein sequence ID" value="URZ10088.1"/>
    <property type="molecule type" value="Genomic_DNA"/>
</dbReference>
<dbReference type="Gene3D" id="1.10.10.10">
    <property type="entry name" value="Winged helix-like DNA-binding domain superfamily/Winged helix DNA-binding domain"/>
    <property type="match status" value="1"/>
</dbReference>
<dbReference type="InterPro" id="IPR011006">
    <property type="entry name" value="CheY-like_superfamily"/>
</dbReference>
<protein>
    <recommendedName>
        <fullName evidence="1">Stage 0 sporulation protein A homolog</fullName>
    </recommendedName>
</protein>
<reference evidence="6 7" key="1">
    <citation type="submission" date="2022-04" db="EMBL/GenBank/DDBJ databases">
        <title>Genome sequence of C. roseum typestrain.</title>
        <authorList>
            <person name="Poehlein A."/>
            <person name="Schoch T."/>
            <person name="Duerre P."/>
            <person name="Daniel R."/>
        </authorList>
    </citation>
    <scope>NUCLEOTIDE SEQUENCE [LARGE SCALE GENOMIC DNA]</scope>
    <source>
        <strain evidence="6 7">DSM 7320</strain>
    </source>
</reference>
<proteinExistence type="predicted"/>
<dbReference type="InterPro" id="IPR001789">
    <property type="entry name" value="Sig_transdc_resp-reg_receiver"/>
</dbReference>
<evidence type="ECO:0000256" key="1">
    <source>
        <dbReference type="ARBA" id="ARBA00018672"/>
    </source>
</evidence>
<dbReference type="CDD" id="cd00383">
    <property type="entry name" value="trans_reg_C"/>
    <property type="match status" value="1"/>
</dbReference>
<dbReference type="GO" id="GO:0032993">
    <property type="term" value="C:protein-DNA complex"/>
    <property type="evidence" value="ECO:0007669"/>
    <property type="project" value="TreeGrafter"/>
</dbReference>
<dbReference type="STRING" id="84029.CROST_16810"/>
<dbReference type="Pfam" id="PF00072">
    <property type="entry name" value="Response_reg"/>
    <property type="match status" value="1"/>
</dbReference>
<dbReference type="AlphaFoldDB" id="A0A1S8LZW6"/>
<dbReference type="RefSeq" id="WP_077834607.1">
    <property type="nucleotide sequence ID" value="NZ_CP096983.1"/>
</dbReference>
<dbReference type="Gene3D" id="3.40.50.2300">
    <property type="match status" value="1"/>
</dbReference>
<keyword evidence="4" id="KW-0804">Transcription</keyword>
<dbReference type="PANTHER" id="PTHR48111:SF73">
    <property type="entry name" value="ALKALINE PHOSPHATASE SYNTHESIS TRANSCRIPTIONAL REGULATORY PROTEIN PHOP"/>
    <property type="match status" value="1"/>
</dbReference>
<evidence type="ECO:0000256" key="2">
    <source>
        <dbReference type="ARBA" id="ARBA00023015"/>
    </source>
</evidence>
<dbReference type="SUPFAM" id="SSF46894">
    <property type="entry name" value="C-terminal effector domain of the bipartite response regulators"/>
    <property type="match status" value="1"/>
</dbReference>
<organism evidence="6 7">
    <name type="scientific">Clostridium felsineum</name>
    <dbReference type="NCBI Taxonomy" id="36839"/>
    <lineage>
        <taxon>Bacteria</taxon>
        <taxon>Bacillati</taxon>
        <taxon>Bacillota</taxon>
        <taxon>Clostridia</taxon>
        <taxon>Eubacteriales</taxon>
        <taxon>Clostridiaceae</taxon>
        <taxon>Clostridium</taxon>
    </lineage>
</organism>
<sequence length="233" mass="26673">MAKILLVEDDEALSMGIRYTLLSEKFEVTAANCIKDAKEVFNKEKFSLVLMDLMLPDGSGYDLCSEIRKNSDIPIIFLTACDEEVNVVMGFDLGADDYITKPFKIKELISRIKAVLRRCTSNGEVLELKSRDVSIDKKTLKAYKNDDEIILTHMELKLLMLFIENSGQTLKRNLILQKLWDVSEEFVDDNTLSVYIKRLREKLKDNSENPYIITVRGIGYRWNKGGDLSEGRS</sequence>
<dbReference type="InterPro" id="IPR016032">
    <property type="entry name" value="Sig_transdc_resp-reg_C-effctor"/>
</dbReference>
<accession>A0A1S8LZW6</accession>
<dbReference type="Proteomes" id="UP000190951">
    <property type="component" value="Chromosome"/>
</dbReference>